<dbReference type="PANTHER" id="PTHR43782">
    <property type="entry name" value="ARGINASE"/>
    <property type="match status" value="1"/>
</dbReference>
<dbReference type="PROSITE" id="PS51409">
    <property type="entry name" value="ARGINASE_2"/>
    <property type="match status" value="1"/>
</dbReference>
<dbReference type="GO" id="GO:0030145">
    <property type="term" value="F:manganese ion binding"/>
    <property type="evidence" value="ECO:0007669"/>
    <property type="project" value="TreeGrafter"/>
</dbReference>
<dbReference type="GO" id="GO:0004053">
    <property type="term" value="F:arginase activity"/>
    <property type="evidence" value="ECO:0007669"/>
    <property type="project" value="UniProtKB-EC"/>
</dbReference>
<dbReference type="InterPro" id="IPR006035">
    <property type="entry name" value="Ureohydrolase"/>
</dbReference>
<name>A0A1H3PZ89_9PROT</name>
<keyword evidence="8" id="KW-1185">Reference proteome</keyword>
<reference evidence="7 8" key="1">
    <citation type="submission" date="2016-10" db="EMBL/GenBank/DDBJ databases">
        <authorList>
            <person name="de Groot N.N."/>
        </authorList>
    </citation>
    <scope>NUCLEOTIDE SEQUENCE [LARGE SCALE GENOMIC DNA]</scope>
    <source>
        <strain evidence="7 8">Nm1</strain>
    </source>
</reference>
<evidence type="ECO:0000313" key="8">
    <source>
        <dbReference type="Proteomes" id="UP000198640"/>
    </source>
</evidence>
<evidence type="ECO:0000256" key="2">
    <source>
        <dbReference type="ARBA" id="ARBA00022801"/>
    </source>
</evidence>
<dbReference type="OrthoDB" id="9789727at2"/>
<accession>A0A1H3PZ89</accession>
<evidence type="ECO:0000256" key="3">
    <source>
        <dbReference type="ARBA" id="ARBA00023211"/>
    </source>
</evidence>
<dbReference type="GO" id="GO:0005829">
    <property type="term" value="C:cytosol"/>
    <property type="evidence" value="ECO:0007669"/>
    <property type="project" value="TreeGrafter"/>
</dbReference>
<dbReference type="InterPro" id="IPR023696">
    <property type="entry name" value="Ureohydrolase_dom_sf"/>
</dbReference>
<dbReference type="Gene3D" id="3.40.800.10">
    <property type="entry name" value="Ureohydrolase domain"/>
    <property type="match status" value="1"/>
</dbReference>
<keyword evidence="2 6" id="KW-0378">Hydrolase</keyword>
<dbReference type="PRINTS" id="PR00116">
    <property type="entry name" value="ARGINASE"/>
</dbReference>
<protein>
    <submittedName>
        <fullName evidence="7">Arginase</fullName>
    </submittedName>
</protein>
<organism evidence="7 8">
    <name type="scientific">Nitrosomonas halophila</name>
    <dbReference type="NCBI Taxonomy" id="44576"/>
    <lineage>
        <taxon>Bacteria</taxon>
        <taxon>Pseudomonadati</taxon>
        <taxon>Pseudomonadota</taxon>
        <taxon>Betaproteobacteria</taxon>
        <taxon>Nitrosomonadales</taxon>
        <taxon>Nitrosomonadaceae</taxon>
        <taxon>Nitrosomonas</taxon>
    </lineage>
</organism>
<dbReference type="Pfam" id="PF00491">
    <property type="entry name" value="Arginase"/>
    <property type="match status" value="1"/>
</dbReference>
<dbReference type="PROSITE" id="PS01053">
    <property type="entry name" value="ARGINASE_1"/>
    <property type="match status" value="1"/>
</dbReference>
<evidence type="ECO:0000256" key="1">
    <source>
        <dbReference type="ARBA" id="ARBA00022723"/>
    </source>
</evidence>
<dbReference type="EMBL" id="FNOY01000122">
    <property type="protein sequence ID" value="SDZ06592.1"/>
    <property type="molecule type" value="Genomic_DNA"/>
</dbReference>
<keyword evidence="1" id="KW-0479">Metal-binding</keyword>
<evidence type="ECO:0000256" key="5">
    <source>
        <dbReference type="PROSITE-ProRule" id="PRU00742"/>
    </source>
</evidence>
<comment type="similarity">
    <text evidence="5 6">Belongs to the arginase family.</text>
</comment>
<sequence>MKTLDIANVPFNGGNRDGSTEQTAAILADPAFSQQLAQQYPLRLGRVVTLQSEHTHDNQAAHSRLFMRVHDTMMQQMQALPHQPFLLIGGDHSIAMGTWSGVLDAAFDPDRVGLLWFDAHMDAHTFQTTPSGNLHGMPVAALLGADDPELRVFYPGRHHLNPDNLVLAGVRSYETEERELLDRMGVAWYGVDQMVHPDAGLAWVRSLWQRLRTQCDWIGISIDIDVIDPADAPGVSTPVANGLPANTLYQLLHWLMQQPECIGLEIAEYSPANDAMSKTRQVLLDLIGHAFTKP</sequence>
<dbReference type="InterPro" id="IPR020855">
    <property type="entry name" value="Ureohydrolase_Mn_BS"/>
</dbReference>
<dbReference type="RefSeq" id="WP_090415917.1">
    <property type="nucleotide sequence ID" value="NZ_FNOY01000122.1"/>
</dbReference>
<evidence type="ECO:0000313" key="7">
    <source>
        <dbReference type="EMBL" id="SDZ06592.1"/>
    </source>
</evidence>
<gene>
    <name evidence="7" type="ORF">SAMN05421881_11222</name>
</gene>
<proteinExistence type="inferred from homology"/>
<dbReference type="PANTHER" id="PTHR43782:SF3">
    <property type="entry name" value="ARGINASE"/>
    <property type="match status" value="1"/>
</dbReference>
<evidence type="ECO:0000256" key="4">
    <source>
        <dbReference type="ARBA" id="ARBA00047391"/>
    </source>
</evidence>
<evidence type="ECO:0000256" key="6">
    <source>
        <dbReference type="RuleBase" id="RU003684"/>
    </source>
</evidence>
<dbReference type="Proteomes" id="UP000198640">
    <property type="component" value="Unassembled WGS sequence"/>
</dbReference>
<dbReference type="SUPFAM" id="SSF52768">
    <property type="entry name" value="Arginase/deacetylase"/>
    <property type="match status" value="1"/>
</dbReference>
<dbReference type="STRING" id="44576.SAMN05421881_11222"/>
<keyword evidence="3" id="KW-0464">Manganese</keyword>
<comment type="catalytic activity">
    <reaction evidence="4">
        <text>L-arginine + H2O = urea + L-ornithine</text>
        <dbReference type="Rhea" id="RHEA:20569"/>
        <dbReference type="ChEBI" id="CHEBI:15377"/>
        <dbReference type="ChEBI" id="CHEBI:16199"/>
        <dbReference type="ChEBI" id="CHEBI:32682"/>
        <dbReference type="ChEBI" id="CHEBI:46911"/>
        <dbReference type="EC" id="3.5.3.1"/>
    </reaction>
</comment>
<dbReference type="AlphaFoldDB" id="A0A1H3PZ89"/>